<proteinExistence type="predicted"/>
<evidence type="ECO:0000313" key="2">
    <source>
        <dbReference type="Proteomes" id="UP000039021"/>
    </source>
</evidence>
<reference evidence="2" key="1">
    <citation type="submission" date="2015-03" db="EMBL/GenBank/DDBJ databases">
        <authorList>
            <consortium name="Pathogen Informatics"/>
        </authorList>
    </citation>
    <scope>NUCLEOTIDE SEQUENCE [LARGE SCALE GENOMIC DNA]</scope>
    <source>
        <strain evidence="2">N09902308</strain>
    </source>
</reference>
<name>A0A916LAS2_MYCTX</name>
<accession>A0A916LAS2</accession>
<dbReference type="AlphaFoldDB" id="A0A916LAS2"/>
<sequence length="68" mass="7447">MARNIRGPWAATQISGHFPRYGGRSNKALCNGKYGDSREISSPFEFHNARMVARASSNRATGLVHSTP</sequence>
<evidence type="ECO:0000313" key="1">
    <source>
        <dbReference type="EMBL" id="COY01399.1"/>
    </source>
</evidence>
<dbReference type="Proteomes" id="UP000039021">
    <property type="component" value="Unassembled WGS sequence"/>
</dbReference>
<dbReference type="EMBL" id="CSBK01000856">
    <property type="protein sequence ID" value="COY01399.1"/>
    <property type="molecule type" value="Genomic_DNA"/>
</dbReference>
<comment type="caution">
    <text evidence="1">The sequence shown here is derived from an EMBL/GenBank/DDBJ whole genome shotgun (WGS) entry which is preliminary data.</text>
</comment>
<gene>
    <name evidence="1" type="ORF">ERS007739_02009</name>
</gene>
<organism evidence="1 2">
    <name type="scientific">Mycobacterium tuberculosis</name>
    <dbReference type="NCBI Taxonomy" id="1773"/>
    <lineage>
        <taxon>Bacteria</taxon>
        <taxon>Bacillati</taxon>
        <taxon>Actinomycetota</taxon>
        <taxon>Actinomycetes</taxon>
        <taxon>Mycobacteriales</taxon>
        <taxon>Mycobacteriaceae</taxon>
        <taxon>Mycobacterium</taxon>
        <taxon>Mycobacterium tuberculosis complex</taxon>
    </lineage>
</organism>
<protein>
    <submittedName>
        <fullName evidence="1">Uncharacterized protein</fullName>
    </submittedName>
</protein>